<keyword evidence="5" id="KW-1185">Reference proteome</keyword>
<dbReference type="KEGG" id="pshq:F3W81_14850"/>
<dbReference type="PROSITE" id="PS51186">
    <property type="entry name" value="GNAT"/>
    <property type="match status" value="1"/>
</dbReference>
<dbReference type="Gene3D" id="3.40.630.30">
    <property type="match status" value="1"/>
</dbReference>
<keyword evidence="2" id="KW-0012">Acyltransferase</keyword>
<dbReference type="AlphaFoldDB" id="A0A7L9WPX0"/>
<evidence type="ECO:0000259" key="3">
    <source>
        <dbReference type="PROSITE" id="PS51186"/>
    </source>
</evidence>
<evidence type="ECO:0000313" key="4">
    <source>
        <dbReference type="EMBL" id="QOL81993.1"/>
    </source>
</evidence>
<name>A0A7L9WPX0_9RHOB</name>
<gene>
    <name evidence="4" type="ORF">F3W81_14850</name>
</gene>
<evidence type="ECO:0000256" key="1">
    <source>
        <dbReference type="ARBA" id="ARBA00022679"/>
    </source>
</evidence>
<feature type="domain" description="N-acetyltransferase" evidence="3">
    <location>
        <begin position="1"/>
        <end position="147"/>
    </location>
</feature>
<accession>A0A7L9WPX0</accession>
<dbReference type="SUPFAM" id="SSF55729">
    <property type="entry name" value="Acyl-CoA N-acyltransferases (Nat)"/>
    <property type="match status" value="1"/>
</dbReference>
<evidence type="ECO:0000256" key="2">
    <source>
        <dbReference type="ARBA" id="ARBA00023315"/>
    </source>
</evidence>
<dbReference type="Pfam" id="PF00583">
    <property type="entry name" value="Acetyltransf_1"/>
    <property type="match status" value="1"/>
</dbReference>
<evidence type="ECO:0000313" key="5">
    <source>
        <dbReference type="Proteomes" id="UP000594118"/>
    </source>
</evidence>
<organism evidence="4 5">
    <name type="scientific">Pseudooceanicola spongiae</name>
    <dbReference type="NCBI Taxonomy" id="2613965"/>
    <lineage>
        <taxon>Bacteria</taxon>
        <taxon>Pseudomonadati</taxon>
        <taxon>Pseudomonadota</taxon>
        <taxon>Alphaproteobacteria</taxon>
        <taxon>Rhodobacterales</taxon>
        <taxon>Paracoccaceae</taxon>
        <taxon>Pseudooceanicola</taxon>
    </lineage>
</organism>
<dbReference type="PANTHER" id="PTHR43877">
    <property type="entry name" value="AMINOALKYLPHOSPHONATE N-ACETYLTRANSFERASE-RELATED-RELATED"/>
    <property type="match status" value="1"/>
</dbReference>
<dbReference type="RefSeq" id="WP_193079907.1">
    <property type="nucleotide sequence ID" value="NZ_CP045201.1"/>
</dbReference>
<reference evidence="4 5" key="1">
    <citation type="submission" date="2019-10" db="EMBL/GenBank/DDBJ databases">
        <title>Pseudopuniceibacterium sp. HQ09 islated from Antarctica.</title>
        <authorList>
            <person name="Liao L."/>
            <person name="Su S."/>
            <person name="Chen B."/>
            <person name="Yu Y."/>
        </authorList>
    </citation>
    <scope>NUCLEOTIDE SEQUENCE [LARGE SCALE GENOMIC DNA]</scope>
    <source>
        <strain evidence="4 5">HQ09</strain>
    </source>
</reference>
<dbReference type="EMBL" id="CP045201">
    <property type="protein sequence ID" value="QOL81993.1"/>
    <property type="molecule type" value="Genomic_DNA"/>
</dbReference>
<dbReference type="InterPro" id="IPR000182">
    <property type="entry name" value="GNAT_dom"/>
</dbReference>
<dbReference type="Proteomes" id="UP000594118">
    <property type="component" value="Chromosome"/>
</dbReference>
<dbReference type="InterPro" id="IPR050832">
    <property type="entry name" value="Bact_Acetyltransf"/>
</dbReference>
<protein>
    <submittedName>
        <fullName evidence="4">GNAT family N-acetyltransferase</fullName>
    </submittedName>
</protein>
<keyword evidence="1 4" id="KW-0808">Transferase</keyword>
<sequence>MTIRPAHKTDVRTLVGLYAAFFREDAIDTPVETIEANLALMMADPRARIFVAEGDGEILGFSSGTLTFGVEFGRSAELEDLYVVPSKRGAGWARKLATSVFDWAIAEGANETFLVITPEAERDQSLTAFYSKLGFYSSQRITMIRAR</sequence>
<dbReference type="CDD" id="cd04301">
    <property type="entry name" value="NAT_SF"/>
    <property type="match status" value="1"/>
</dbReference>
<dbReference type="GO" id="GO:0016747">
    <property type="term" value="F:acyltransferase activity, transferring groups other than amino-acyl groups"/>
    <property type="evidence" value="ECO:0007669"/>
    <property type="project" value="InterPro"/>
</dbReference>
<dbReference type="InterPro" id="IPR016181">
    <property type="entry name" value="Acyl_CoA_acyltransferase"/>
</dbReference>
<proteinExistence type="predicted"/>